<sequence length="126" mass="14687">MIDFKDSRFIITDKKNTSKVHKSIQGMLNDEERVVEFYVADRYPVPSDILFTSKRIIICTYEEPEFPIFTFLPYSKFIAFSVKNSNDSSLENELELYNYYVNKIAFEFPGKFDLSLVIKLIGSAVN</sequence>
<evidence type="ECO:0008006" key="3">
    <source>
        <dbReference type="Google" id="ProtNLM"/>
    </source>
</evidence>
<dbReference type="InterPro" id="IPR037063">
    <property type="entry name" value="PHb_sf"/>
</dbReference>
<accession>A0A5D0WPJ3</accession>
<name>A0A5D0WPJ3_9FIRM</name>
<organism evidence="1 2">
    <name type="scientific">Acetobacterium wieringae</name>
    <dbReference type="NCBI Taxonomy" id="52694"/>
    <lineage>
        <taxon>Bacteria</taxon>
        <taxon>Bacillati</taxon>
        <taxon>Bacillota</taxon>
        <taxon>Clostridia</taxon>
        <taxon>Eubacteriales</taxon>
        <taxon>Eubacteriaceae</taxon>
        <taxon>Acetobacterium</taxon>
    </lineage>
</organism>
<dbReference type="AlphaFoldDB" id="A0A5D0WPJ3"/>
<evidence type="ECO:0000313" key="1">
    <source>
        <dbReference type="EMBL" id="TYC85541.1"/>
    </source>
</evidence>
<reference evidence="1 2" key="1">
    <citation type="submission" date="2019-08" db="EMBL/GenBank/DDBJ databases">
        <title>Isolation and enrichment of carboxydotrophic bacteria from anaerobic sludge for the production of bio-based chemicals from syngas.</title>
        <authorList>
            <person name="Antares A.L."/>
            <person name="Moreira J."/>
            <person name="Diender M."/>
            <person name="Parshina S.N."/>
            <person name="Stams A.J.M."/>
            <person name="Alves M."/>
            <person name="Alves J.I."/>
            <person name="Sousa D.Z."/>
        </authorList>
    </citation>
    <scope>NUCLEOTIDE SEQUENCE [LARGE SCALE GENOMIC DNA]</scope>
    <source>
        <strain evidence="1 2">JM</strain>
    </source>
</reference>
<dbReference type="SUPFAM" id="SSF50729">
    <property type="entry name" value="PH domain-like"/>
    <property type="match status" value="1"/>
</dbReference>
<dbReference type="EMBL" id="VSLA01000015">
    <property type="protein sequence ID" value="TYC85541.1"/>
    <property type="molecule type" value="Genomic_DNA"/>
</dbReference>
<dbReference type="Proteomes" id="UP000322619">
    <property type="component" value="Unassembled WGS sequence"/>
</dbReference>
<comment type="caution">
    <text evidence="1">The sequence shown here is derived from an EMBL/GenBank/DDBJ whole genome shotgun (WGS) entry which is preliminary data.</text>
</comment>
<proteinExistence type="predicted"/>
<protein>
    <recommendedName>
        <fullName evidence="3">Bacterial Pleckstrin homology domain-containing protein</fullName>
    </recommendedName>
</protein>
<dbReference type="RefSeq" id="WP_148637622.1">
    <property type="nucleotide sequence ID" value="NZ_VSLA01000015.1"/>
</dbReference>
<gene>
    <name evidence="1" type="ORF">FXB42_09480</name>
</gene>
<dbReference type="Gene3D" id="2.30.29.50">
    <property type="entry name" value="Bacterial Pleckstrin homology domain"/>
    <property type="match status" value="1"/>
</dbReference>
<evidence type="ECO:0000313" key="2">
    <source>
        <dbReference type="Proteomes" id="UP000322619"/>
    </source>
</evidence>